<feature type="region of interest" description="Disordered" evidence="5">
    <location>
        <begin position="931"/>
        <end position="972"/>
    </location>
</feature>
<evidence type="ECO:0000256" key="2">
    <source>
        <dbReference type="ARBA" id="ARBA00022741"/>
    </source>
</evidence>
<proteinExistence type="predicted"/>
<dbReference type="InterPro" id="IPR027417">
    <property type="entry name" value="P-loop_NTPase"/>
</dbReference>
<feature type="domain" description="FtsK" evidence="7">
    <location>
        <begin position="696"/>
        <end position="942"/>
    </location>
</feature>
<dbReference type="SUPFAM" id="SSF52540">
    <property type="entry name" value="P-loop containing nucleoside triphosphate hydrolases"/>
    <property type="match status" value="1"/>
</dbReference>
<evidence type="ECO:0000313" key="8">
    <source>
        <dbReference type="EMBL" id="GAA2396239.1"/>
    </source>
</evidence>
<dbReference type="PANTHER" id="PTHR22683:SF1">
    <property type="entry name" value="TYPE VII SECRETION SYSTEM PROTEIN ESSC"/>
    <property type="match status" value="1"/>
</dbReference>
<evidence type="ECO:0000313" key="9">
    <source>
        <dbReference type="Proteomes" id="UP001500058"/>
    </source>
</evidence>
<dbReference type="InterPro" id="IPR002543">
    <property type="entry name" value="FtsK_dom"/>
</dbReference>
<accession>A0ABP5VBY0</accession>
<dbReference type="Pfam" id="PF00498">
    <property type="entry name" value="FHA"/>
    <property type="match status" value="1"/>
</dbReference>
<feature type="compositionally biased region" description="Low complexity" evidence="5">
    <location>
        <begin position="350"/>
        <end position="359"/>
    </location>
</feature>
<dbReference type="CDD" id="cd00060">
    <property type="entry name" value="FHA"/>
    <property type="match status" value="1"/>
</dbReference>
<evidence type="ECO:0000256" key="3">
    <source>
        <dbReference type="ARBA" id="ARBA00022840"/>
    </source>
</evidence>
<evidence type="ECO:0008006" key="10">
    <source>
        <dbReference type="Google" id="ProtNLM"/>
    </source>
</evidence>
<dbReference type="InterPro" id="IPR050206">
    <property type="entry name" value="FtsK/SpoIIIE/SftA"/>
</dbReference>
<dbReference type="InterPro" id="IPR003593">
    <property type="entry name" value="AAA+_ATPase"/>
</dbReference>
<gene>
    <name evidence="8" type="ORF">GCM10010420_22410</name>
</gene>
<evidence type="ECO:0000259" key="7">
    <source>
        <dbReference type="PROSITE" id="PS50901"/>
    </source>
</evidence>
<comment type="caution">
    <text evidence="8">The sequence shown here is derived from an EMBL/GenBank/DDBJ whole genome shotgun (WGS) entry which is preliminary data.</text>
</comment>
<feature type="compositionally biased region" description="Low complexity" evidence="5">
    <location>
        <begin position="205"/>
        <end position="220"/>
    </location>
</feature>
<feature type="domain" description="FHA" evidence="6">
    <location>
        <begin position="128"/>
        <end position="178"/>
    </location>
</feature>
<keyword evidence="9" id="KW-1185">Reference proteome</keyword>
<evidence type="ECO:0000256" key="4">
    <source>
        <dbReference type="PROSITE-ProRule" id="PRU00289"/>
    </source>
</evidence>
<reference evidence="9" key="1">
    <citation type="journal article" date="2019" name="Int. J. Syst. Evol. Microbiol.">
        <title>The Global Catalogue of Microorganisms (GCM) 10K type strain sequencing project: providing services to taxonomists for standard genome sequencing and annotation.</title>
        <authorList>
            <consortium name="The Broad Institute Genomics Platform"/>
            <consortium name="The Broad Institute Genome Sequencing Center for Infectious Disease"/>
            <person name="Wu L."/>
            <person name="Ma J."/>
        </authorList>
    </citation>
    <scope>NUCLEOTIDE SEQUENCE [LARGE SCALE GENOMIC DNA]</scope>
    <source>
        <strain evidence="9">JCM 6921</strain>
    </source>
</reference>
<keyword evidence="1" id="KW-0597">Phosphoprotein</keyword>
<dbReference type="SMART" id="SM00382">
    <property type="entry name" value="AAA"/>
    <property type="match status" value="1"/>
</dbReference>
<dbReference type="SUPFAM" id="SSF49879">
    <property type="entry name" value="SMAD/FHA domain"/>
    <property type="match status" value="1"/>
</dbReference>
<name>A0ABP5VBY0_9ACTN</name>
<organism evidence="8 9">
    <name type="scientific">Streptomyces glaucosporus</name>
    <dbReference type="NCBI Taxonomy" id="284044"/>
    <lineage>
        <taxon>Bacteria</taxon>
        <taxon>Bacillati</taxon>
        <taxon>Actinomycetota</taxon>
        <taxon>Actinomycetes</taxon>
        <taxon>Kitasatosporales</taxon>
        <taxon>Streptomycetaceae</taxon>
        <taxon>Streptomyces</taxon>
    </lineage>
</organism>
<dbReference type="Gene3D" id="2.60.200.20">
    <property type="match status" value="1"/>
</dbReference>
<sequence length="1028" mass="102765">MQIRLTVLGPRGGSAEQTASGCDVLVTAPPGTALSAVTGALAATAASAGVAPAAGSGDAVPVFAGAQRLDPARQILGVPPLVDGAVVSLYGPAAPWGHGPAPAGTRARLHVVAGPDAGGVHLLRGGQVRVGRSAEADVPLDDPDVSRLHCLVTVADTGEVTVTDLASTNGTTVDGVPVHDRPVPLPPGATLRLGESAVRLRAEPGADGAPGAPSAPSALPTVPDGEGRLRIAPDTATTAGTGASPLRPARPQAPAGGTVAGLGRATLPAAPDGPATPYVPGRGGTPGETGHGHTGHHPFPGGGGTHGAGVVRPRGGAPGERRGRGGLGAWTRWLTGGRTEGDDRAGTAWPAAPSSAAAPPDDERWPDPSEILLTALGPGPRLWERGPGHPDALAVRLGTTRRAGGGVAPVTVGLRESGSLGLAGPRARLLPLARSVLAQLAALHGPGSLEIVLLAPDRAHADWSWLGWLPHLRPARGQDCRLLLAYDHEQAAARTGELLRLLDERPEQRDPGTGPLTVAVVDGDPGTAELREAVERLAAHGPTAGVHLLCLAETPAATPASPLAVTLEAAAAASPAFRLCGTTGLLSGDVATAVRVVRRGADPADAPVATVDGVSDAWAERLARALAPLREADEGGGAASARPAPLPASSRLLEELGLARATPAALLARWTDPGDPAAPPAPAGPRAGAVLGAGPRGPVSADLVAAGGPVLVSGAAGTGKTELLRSLAASLAAGERPDRLSLVLVDGDGDGLRICGDLPHASTYLAAGDPVRMREFAQALSGELKRRAELLGDHSYEAHAALEARRAVAAGAVARVVAQRRAGDGLPTGGTGPAPRSETGLGALKLRARGQAPAPAASGPLPRLVVLVDDFDTLVDPALGNPGRPAAGSVVRALEAVARDGARLGMHLVAATGRPDRTARTAADRGAALRVSLGSDDPDGGPQPGRGVLHLPDGSSTAFQTGRVTGRIPRTATLRPTVVPLDWARAGDPPARRPVRELGNGPTDLALLASAIERAAREAGAAAAPPLL</sequence>
<dbReference type="Pfam" id="PF01580">
    <property type="entry name" value="FtsK_SpoIIIE"/>
    <property type="match status" value="1"/>
</dbReference>
<dbReference type="EMBL" id="BAAATJ010000008">
    <property type="protein sequence ID" value="GAA2396239.1"/>
    <property type="molecule type" value="Genomic_DNA"/>
</dbReference>
<evidence type="ECO:0000256" key="1">
    <source>
        <dbReference type="ARBA" id="ARBA00022553"/>
    </source>
</evidence>
<dbReference type="RefSeq" id="WP_344630912.1">
    <property type="nucleotide sequence ID" value="NZ_BAAATJ010000008.1"/>
</dbReference>
<protein>
    <recommendedName>
        <fullName evidence="10">FHA domain-containing protein</fullName>
    </recommendedName>
</protein>
<dbReference type="Proteomes" id="UP001500058">
    <property type="component" value="Unassembled WGS sequence"/>
</dbReference>
<dbReference type="InterPro" id="IPR008984">
    <property type="entry name" value="SMAD_FHA_dom_sf"/>
</dbReference>
<dbReference type="SMART" id="SM00240">
    <property type="entry name" value="FHA"/>
    <property type="match status" value="1"/>
</dbReference>
<evidence type="ECO:0000259" key="6">
    <source>
        <dbReference type="PROSITE" id="PS50006"/>
    </source>
</evidence>
<dbReference type="InterPro" id="IPR000253">
    <property type="entry name" value="FHA_dom"/>
</dbReference>
<feature type="binding site" evidence="4">
    <location>
        <begin position="714"/>
        <end position="721"/>
    </location>
    <ligand>
        <name>ATP</name>
        <dbReference type="ChEBI" id="CHEBI:30616"/>
    </ligand>
</feature>
<feature type="compositionally biased region" description="Polar residues" evidence="5">
    <location>
        <begin position="954"/>
        <end position="963"/>
    </location>
</feature>
<dbReference type="PROSITE" id="PS50006">
    <property type="entry name" value="FHA_DOMAIN"/>
    <property type="match status" value="1"/>
</dbReference>
<feature type="region of interest" description="Disordered" evidence="5">
    <location>
        <begin position="316"/>
        <end position="364"/>
    </location>
</feature>
<keyword evidence="3 4" id="KW-0067">ATP-binding</keyword>
<feature type="region of interest" description="Disordered" evidence="5">
    <location>
        <begin position="203"/>
        <end position="296"/>
    </location>
</feature>
<keyword evidence="2 4" id="KW-0547">Nucleotide-binding</keyword>
<dbReference type="PROSITE" id="PS50901">
    <property type="entry name" value="FTSK"/>
    <property type="match status" value="1"/>
</dbReference>
<dbReference type="PANTHER" id="PTHR22683">
    <property type="entry name" value="SPORULATION PROTEIN RELATED"/>
    <property type="match status" value="1"/>
</dbReference>
<evidence type="ECO:0000256" key="5">
    <source>
        <dbReference type="SAM" id="MobiDB-lite"/>
    </source>
</evidence>
<feature type="region of interest" description="Disordered" evidence="5">
    <location>
        <begin position="671"/>
        <end position="692"/>
    </location>
</feature>
<dbReference type="Gene3D" id="3.40.50.300">
    <property type="entry name" value="P-loop containing nucleotide triphosphate hydrolases"/>
    <property type="match status" value="2"/>
</dbReference>